<proteinExistence type="predicted"/>
<dbReference type="SUPFAM" id="SSF51126">
    <property type="entry name" value="Pectin lyase-like"/>
    <property type="match status" value="1"/>
</dbReference>
<evidence type="ECO:0000313" key="2">
    <source>
        <dbReference type="Proteomes" id="UP000636010"/>
    </source>
</evidence>
<keyword evidence="2" id="KW-1185">Reference proteome</keyword>
<reference evidence="2" key="1">
    <citation type="journal article" date="2019" name="Int. J. Syst. Evol. Microbiol.">
        <title>The Global Catalogue of Microorganisms (GCM) 10K type strain sequencing project: providing services to taxonomists for standard genome sequencing and annotation.</title>
        <authorList>
            <consortium name="The Broad Institute Genomics Platform"/>
            <consortium name="The Broad Institute Genome Sequencing Center for Infectious Disease"/>
            <person name="Wu L."/>
            <person name="Ma J."/>
        </authorList>
    </citation>
    <scope>NUCLEOTIDE SEQUENCE [LARGE SCALE GENOMIC DNA]</scope>
    <source>
        <strain evidence="2">CGMCC 1.10832</strain>
    </source>
</reference>
<dbReference type="RefSeq" id="WP_188466629.1">
    <property type="nucleotide sequence ID" value="NZ_BAABHU010000013.1"/>
</dbReference>
<evidence type="ECO:0000313" key="1">
    <source>
        <dbReference type="EMBL" id="GGC48922.1"/>
    </source>
</evidence>
<comment type="caution">
    <text evidence="1">The sequence shown here is derived from an EMBL/GenBank/DDBJ whole genome shotgun (WGS) entry which is preliminary data.</text>
</comment>
<dbReference type="Gene3D" id="2.160.20.10">
    <property type="entry name" value="Single-stranded right-handed beta-helix, Pectin lyase-like"/>
    <property type="match status" value="1"/>
</dbReference>
<evidence type="ECO:0008006" key="3">
    <source>
        <dbReference type="Google" id="ProtNLM"/>
    </source>
</evidence>
<dbReference type="EMBL" id="BMEC01000013">
    <property type="protein sequence ID" value="GGC48922.1"/>
    <property type="molecule type" value="Genomic_DNA"/>
</dbReference>
<protein>
    <recommendedName>
        <fullName evidence="3">Right handed beta helix domain-containing protein</fullName>
    </recommendedName>
</protein>
<gene>
    <name evidence="1" type="ORF">GCM10011506_38220</name>
</gene>
<dbReference type="InterPro" id="IPR011050">
    <property type="entry name" value="Pectin_lyase_fold/virulence"/>
</dbReference>
<name>A0ABQ1N185_9BACT</name>
<accession>A0ABQ1N185</accession>
<dbReference type="Proteomes" id="UP000636010">
    <property type="component" value="Unassembled WGS sequence"/>
</dbReference>
<dbReference type="InterPro" id="IPR012334">
    <property type="entry name" value="Pectin_lyas_fold"/>
</dbReference>
<sequence length="345" mass="38984">MKTIQKLVVIVLVLLFYFKEGRAQEFYVDAINGLDSNDGSPDNPFKSIPQSVKVANELTGSGDILIRVMPGYYVLEDKTSINPVRIFNDTSRFIIEAFYNPDEEGWSPQQMPVIQSISANNSTTFFNHAVGILVASEHVSLRGLKFLGNANPLVKYYYPITKEDKDLRDLEVSQCMFIGDKEASRIQGGVWAHGMNNEVKNCVFYECRNAILFFDNVAGFKISKSIIMESYESAFWFGPDDVDFEFSNNIVANNNNVIVGRSANLKYSSFFKESVIVNNNSIVGYWSGEKGEIVNIENPDIQFKNVIDKGFIEVYKNEEDNFKANHLHLIQNSLGSVYKAGLFKK</sequence>
<organism evidence="1 2">
    <name type="scientific">Marivirga lumbricoides</name>
    <dbReference type="NCBI Taxonomy" id="1046115"/>
    <lineage>
        <taxon>Bacteria</taxon>
        <taxon>Pseudomonadati</taxon>
        <taxon>Bacteroidota</taxon>
        <taxon>Cytophagia</taxon>
        <taxon>Cytophagales</taxon>
        <taxon>Marivirgaceae</taxon>
        <taxon>Marivirga</taxon>
    </lineage>
</organism>